<organism evidence="2">
    <name type="scientific">Tolypothrix bouteillei VB521301</name>
    <dbReference type="NCBI Taxonomy" id="1479485"/>
    <lineage>
        <taxon>Bacteria</taxon>
        <taxon>Bacillati</taxon>
        <taxon>Cyanobacteriota</taxon>
        <taxon>Cyanophyceae</taxon>
        <taxon>Nostocales</taxon>
        <taxon>Tolypothrichaceae</taxon>
        <taxon>Tolypothrix</taxon>
    </lineage>
</organism>
<reference evidence="2" key="1">
    <citation type="journal article" date="2015" name="Genome Announc.">
        <title>Draft Genome Sequence of Tolypothrix boutellei Strain VB521301.</title>
        <authorList>
            <person name="Chandrababunaidu M.M."/>
            <person name="Singh D."/>
            <person name="Sen D."/>
            <person name="Bhan S."/>
            <person name="Das S."/>
            <person name="Gupta A."/>
            <person name="Adhikary S.P."/>
            <person name="Tripathy S."/>
        </authorList>
    </citation>
    <scope>NUCLEOTIDE SEQUENCE</scope>
    <source>
        <strain evidence="2">VB521301</strain>
    </source>
</reference>
<protein>
    <submittedName>
        <fullName evidence="2">Uncharacterized protein</fullName>
    </submittedName>
</protein>
<name>A0A0C1NID5_9CYAN</name>
<gene>
    <name evidence="2" type="ORF">DA73_0209170</name>
</gene>
<proteinExistence type="predicted"/>
<dbReference type="OrthoDB" id="508581at2"/>
<keyword evidence="1" id="KW-0175">Coiled coil</keyword>
<sequence length="285" mass="31863">MFAQKVQSIESQIQALTEQLNQFRTLEAQLEEAVQAIARLREAATKFDADVEDEVSQALVQAVGVGQWVNLVEPPEEWGVDEDEEPQPEEISSALARASILPPDLLRQILQCRTWEEMREIALTHPEALTEAMKREPALERNLPGQIAIYINIVGKAAEKDLYSIPTTLAHSVRALLNSQNLTSTVKPASDVPYAKIQETARELYNFKTWAQIRAVLQGFTPETKGEILRQMAKSADNKTKTKFIENLPALIAKYCDSGDTSDLEWLPQTVARRVEELLAQQAAA</sequence>
<evidence type="ECO:0000313" key="2">
    <source>
        <dbReference type="EMBL" id="KIE12571.1"/>
    </source>
</evidence>
<dbReference type="AlphaFoldDB" id="A0A0C1NID5"/>
<dbReference type="EMBL" id="JHEG02000032">
    <property type="protein sequence ID" value="KIE12571.1"/>
    <property type="molecule type" value="Genomic_DNA"/>
</dbReference>
<accession>A0A0C1NID5</accession>
<feature type="coiled-coil region" evidence="1">
    <location>
        <begin position="6"/>
        <end position="50"/>
    </location>
</feature>
<evidence type="ECO:0000256" key="1">
    <source>
        <dbReference type="SAM" id="Coils"/>
    </source>
</evidence>
<comment type="caution">
    <text evidence="2">The sequence shown here is derived from an EMBL/GenBank/DDBJ whole genome shotgun (WGS) entry which is preliminary data.</text>
</comment>